<accession>A0ABT3T9Q7</accession>
<organism evidence="2 3">
    <name type="scientific">Candidatus Marimicrobium litorale</name>
    <dbReference type="NCBI Taxonomy" id="2518991"/>
    <lineage>
        <taxon>Bacteria</taxon>
        <taxon>Pseudomonadati</taxon>
        <taxon>Pseudomonadota</taxon>
        <taxon>Gammaproteobacteria</taxon>
        <taxon>Cellvibrionales</taxon>
        <taxon>Halieaceae</taxon>
        <taxon>Marimicrobium</taxon>
    </lineage>
</organism>
<keyword evidence="2" id="KW-0489">Methyltransferase</keyword>
<proteinExistence type="predicted"/>
<dbReference type="Pfam" id="PF08242">
    <property type="entry name" value="Methyltransf_12"/>
    <property type="match status" value="1"/>
</dbReference>
<dbReference type="PANTHER" id="PTHR43861:SF1">
    <property type="entry name" value="TRANS-ACONITATE 2-METHYLTRANSFERASE"/>
    <property type="match status" value="1"/>
</dbReference>
<evidence type="ECO:0000313" key="3">
    <source>
        <dbReference type="Proteomes" id="UP001143304"/>
    </source>
</evidence>
<protein>
    <submittedName>
        <fullName evidence="2">Class I SAM-dependent methyltransferase</fullName>
    </submittedName>
</protein>
<comment type="caution">
    <text evidence="2">The sequence shown here is derived from an EMBL/GenBank/DDBJ whole genome shotgun (WGS) entry which is preliminary data.</text>
</comment>
<dbReference type="InterPro" id="IPR029063">
    <property type="entry name" value="SAM-dependent_MTases_sf"/>
</dbReference>
<sequence>MLCSGTGVIRWVTDTRELNKSYIGVRSDILDVIPARARKFLDVGCSVGALGAELVAVNPEAEVYGIELDPDMARLAMEKLHKVYVANMDDFSLAAEFAPDTFDCVVLADILEHLKNPWQVVVEAAEITAAEGFVIACIPNVRHLDTVLNLVFRGVWPYRNRGIHDRTHLRFFTRKNIVELFSVEGIEIEAINTNYRLLERPSRINRWAKYFALPGLKHFLAFQYIIVARKQ</sequence>
<dbReference type="SUPFAM" id="SSF53335">
    <property type="entry name" value="S-adenosyl-L-methionine-dependent methyltransferases"/>
    <property type="match status" value="1"/>
</dbReference>
<name>A0ABT3T9Q7_9GAMM</name>
<evidence type="ECO:0000259" key="1">
    <source>
        <dbReference type="Pfam" id="PF08242"/>
    </source>
</evidence>
<dbReference type="GO" id="GO:0008168">
    <property type="term" value="F:methyltransferase activity"/>
    <property type="evidence" value="ECO:0007669"/>
    <property type="project" value="UniProtKB-KW"/>
</dbReference>
<feature type="domain" description="Methyltransferase type 12" evidence="1">
    <location>
        <begin position="41"/>
        <end position="133"/>
    </location>
</feature>
<dbReference type="Proteomes" id="UP001143304">
    <property type="component" value="Unassembled WGS sequence"/>
</dbReference>
<dbReference type="CDD" id="cd02440">
    <property type="entry name" value="AdoMet_MTases"/>
    <property type="match status" value="1"/>
</dbReference>
<dbReference type="EMBL" id="SHNO01000002">
    <property type="protein sequence ID" value="MCX2979028.1"/>
    <property type="molecule type" value="Genomic_DNA"/>
</dbReference>
<dbReference type="PANTHER" id="PTHR43861">
    <property type="entry name" value="TRANS-ACONITATE 2-METHYLTRANSFERASE-RELATED"/>
    <property type="match status" value="1"/>
</dbReference>
<reference evidence="2" key="1">
    <citation type="submission" date="2019-02" db="EMBL/GenBank/DDBJ databases">
        <authorList>
            <person name="Li S.-H."/>
        </authorList>
    </citation>
    <scope>NUCLEOTIDE SEQUENCE</scope>
    <source>
        <strain evidence="2">IMCC11814</strain>
    </source>
</reference>
<dbReference type="GO" id="GO:0032259">
    <property type="term" value="P:methylation"/>
    <property type="evidence" value="ECO:0007669"/>
    <property type="project" value="UniProtKB-KW"/>
</dbReference>
<evidence type="ECO:0000313" key="2">
    <source>
        <dbReference type="EMBL" id="MCX2979028.1"/>
    </source>
</evidence>
<gene>
    <name evidence="2" type="ORF">EYC82_16915</name>
</gene>
<dbReference type="Gene3D" id="3.40.50.150">
    <property type="entry name" value="Vaccinia Virus protein VP39"/>
    <property type="match status" value="1"/>
</dbReference>
<dbReference type="InterPro" id="IPR013217">
    <property type="entry name" value="Methyltransf_12"/>
</dbReference>
<keyword evidence="2" id="KW-0808">Transferase</keyword>
<keyword evidence="3" id="KW-1185">Reference proteome</keyword>